<feature type="region of interest" description="Disordered" evidence="12">
    <location>
        <begin position="801"/>
        <end position="851"/>
    </location>
</feature>
<keyword evidence="7" id="KW-0509">mRNA transport</keyword>
<keyword evidence="9" id="KW-0811">Translocation</keyword>
<feature type="compositionally biased region" description="Polar residues" evidence="12">
    <location>
        <begin position="444"/>
        <end position="453"/>
    </location>
</feature>
<dbReference type="EMBL" id="HG937691">
    <property type="protein sequence ID" value="CDP33880.1"/>
    <property type="molecule type" value="Genomic_DNA"/>
</dbReference>
<dbReference type="AlphaFoldDB" id="A0A060SYB1"/>
<feature type="compositionally biased region" description="Gly residues" evidence="12">
    <location>
        <begin position="749"/>
        <end position="768"/>
    </location>
</feature>
<dbReference type="SUPFAM" id="SSF82215">
    <property type="entry name" value="C-terminal autoproteolytic domain of nucleoporin nup98"/>
    <property type="match status" value="1"/>
</dbReference>
<feature type="compositionally biased region" description="Low complexity" evidence="12">
    <location>
        <begin position="558"/>
        <end position="578"/>
    </location>
</feature>
<evidence type="ECO:0000256" key="7">
    <source>
        <dbReference type="ARBA" id="ARBA00022816"/>
    </source>
</evidence>
<dbReference type="InterPro" id="IPR036903">
    <property type="entry name" value="Nup98_auto-Pept-S59_dom_sf"/>
</dbReference>
<comment type="similarity">
    <text evidence="4">Belongs to the nucleoporin GLFG family.</text>
</comment>
<dbReference type="FunFam" id="3.30.1610.10:FF:000003">
    <property type="entry name" value="Nucleoporin SONB, putative"/>
    <property type="match status" value="1"/>
</dbReference>
<dbReference type="GO" id="GO:0006606">
    <property type="term" value="P:protein import into nucleus"/>
    <property type="evidence" value="ECO:0007669"/>
    <property type="project" value="UniProtKB-ARBA"/>
</dbReference>
<feature type="compositionally biased region" description="Low complexity" evidence="12">
    <location>
        <begin position="214"/>
        <end position="228"/>
    </location>
</feature>
<dbReference type="GO" id="GO:0034398">
    <property type="term" value="P:telomere tethering at nuclear periphery"/>
    <property type="evidence" value="ECO:0007669"/>
    <property type="project" value="TreeGrafter"/>
</dbReference>
<feature type="compositionally biased region" description="Low complexity" evidence="12">
    <location>
        <begin position="416"/>
        <end position="434"/>
    </location>
</feature>
<feature type="compositionally biased region" description="Polar residues" evidence="12">
    <location>
        <begin position="893"/>
        <end position="912"/>
    </location>
</feature>
<evidence type="ECO:0000256" key="10">
    <source>
        <dbReference type="ARBA" id="ARBA00023132"/>
    </source>
</evidence>
<dbReference type="InterPro" id="IPR007230">
    <property type="entry name" value="Nup98_auto-Pept-S59_dom"/>
</dbReference>
<dbReference type="InterPro" id="IPR037665">
    <property type="entry name" value="Nucleoporin_S59-like"/>
</dbReference>
<feature type="region of interest" description="Disordered" evidence="12">
    <location>
        <begin position="214"/>
        <end position="233"/>
    </location>
</feature>
<evidence type="ECO:0000256" key="8">
    <source>
        <dbReference type="ARBA" id="ARBA00022927"/>
    </source>
</evidence>
<feature type="compositionally biased region" description="Low complexity" evidence="12">
    <location>
        <begin position="502"/>
        <end position="513"/>
    </location>
</feature>
<dbReference type="GO" id="GO:0000973">
    <property type="term" value="P:post-transcriptional tethering of RNA polymerase II gene DNA at nuclear periphery"/>
    <property type="evidence" value="ECO:0007669"/>
    <property type="project" value="TreeGrafter"/>
</dbReference>
<name>A0A060SYB1_BLAAD</name>
<accession>A0A060SYB1</accession>
<feature type="compositionally biased region" description="Basic and acidic residues" evidence="12">
    <location>
        <begin position="1067"/>
        <end position="1084"/>
    </location>
</feature>
<evidence type="ECO:0000256" key="6">
    <source>
        <dbReference type="ARBA" id="ARBA00022737"/>
    </source>
</evidence>
<dbReference type="PROSITE" id="PS51434">
    <property type="entry name" value="NUP_C"/>
    <property type="match status" value="1"/>
</dbReference>
<dbReference type="GO" id="GO:0017056">
    <property type="term" value="F:structural constituent of nuclear pore"/>
    <property type="evidence" value="ECO:0007669"/>
    <property type="project" value="InterPro"/>
</dbReference>
<feature type="compositionally biased region" description="Gly residues" evidence="12">
    <location>
        <begin position="828"/>
        <end position="847"/>
    </location>
</feature>
<feature type="compositionally biased region" description="Low complexity" evidence="12">
    <location>
        <begin position="475"/>
        <end position="495"/>
    </location>
</feature>
<dbReference type="GO" id="GO:0031965">
    <property type="term" value="C:nuclear membrane"/>
    <property type="evidence" value="ECO:0007669"/>
    <property type="project" value="UniProtKB-SubCell"/>
</dbReference>
<evidence type="ECO:0000256" key="5">
    <source>
        <dbReference type="ARBA" id="ARBA00022448"/>
    </source>
</evidence>
<dbReference type="GO" id="GO:0044613">
    <property type="term" value="C:nuclear pore central transport channel"/>
    <property type="evidence" value="ECO:0007669"/>
    <property type="project" value="UniProtKB-ARBA"/>
</dbReference>
<evidence type="ECO:0000256" key="4">
    <source>
        <dbReference type="ARBA" id="ARBA00008926"/>
    </source>
</evidence>
<dbReference type="Pfam" id="PF04096">
    <property type="entry name" value="Nucleoporin2"/>
    <property type="match status" value="1"/>
</dbReference>
<evidence type="ECO:0000313" key="14">
    <source>
        <dbReference type="EMBL" id="CDP33880.1"/>
    </source>
</evidence>
<dbReference type="PANTHER" id="PTHR23198">
    <property type="entry name" value="NUCLEOPORIN"/>
    <property type="match status" value="1"/>
</dbReference>
<evidence type="ECO:0000259" key="13">
    <source>
        <dbReference type="PROSITE" id="PS51434"/>
    </source>
</evidence>
<feature type="region of interest" description="Disordered" evidence="12">
    <location>
        <begin position="357"/>
        <end position="453"/>
    </location>
</feature>
<feature type="region of interest" description="Disordered" evidence="12">
    <location>
        <begin position="893"/>
        <end position="993"/>
    </location>
</feature>
<feature type="compositionally biased region" description="Low complexity" evidence="12">
    <location>
        <begin position="520"/>
        <end position="536"/>
    </location>
</feature>
<dbReference type="Pfam" id="PF13634">
    <property type="entry name" value="Nucleoporin_FG"/>
    <property type="match status" value="4"/>
</dbReference>
<keyword evidence="8" id="KW-0653">Protein transport</keyword>
<evidence type="ECO:0000256" key="11">
    <source>
        <dbReference type="ARBA" id="ARBA00023242"/>
    </source>
</evidence>
<keyword evidence="6" id="KW-0677">Repeat</keyword>
<feature type="region of interest" description="Disordered" evidence="12">
    <location>
        <begin position="286"/>
        <end position="307"/>
    </location>
</feature>
<feature type="compositionally biased region" description="Low complexity" evidence="12">
    <location>
        <begin position="737"/>
        <end position="748"/>
    </location>
</feature>
<feature type="compositionally biased region" description="Low complexity" evidence="12">
    <location>
        <begin position="586"/>
        <end position="601"/>
    </location>
</feature>
<feature type="compositionally biased region" description="Polar residues" evidence="12">
    <location>
        <begin position="961"/>
        <end position="973"/>
    </location>
</feature>
<feature type="compositionally biased region" description="Low complexity" evidence="12">
    <location>
        <begin position="358"/>
        <end position="370"/>
    </location>
</feature>
<evidence type="ECO:0000256" key="12">
    <source>
        <dbReference type="SAM" id="MobiDB-lite"/>
    </source>
</evidence>
<feature type="domain" description="Peptidase S59" evidence="13">
    <location>
        <begin position="1133"/>
        <end position="1277"/>
    </location>
</feature>
<dbReference type="GO" id="GO:0008139">
    <property type="term" value="F:nuclear localization sequence binding"/>
    <property type="evidence" value="ECO:0007669"/>
    <property type="project" value="TreeGrafter"/>
</dbReference>
<feature type="compositionally biased region" description="Low complexity" evidence="12">
    <location>
        <begin position="701"/>
        <end position="720"/>
    </location>
</feature>
<dbReference type="PANTHER" id="PTHR23198:SF6">
    <property type="entry name" value="NUCLEAR PORE COMPLEX PROTEIN NUP98-NUP96"/>
    <property type="match status" value="1"/>
</dbReference>
<feature type="compositionally biased region" description="Polar residues" evidence="12">
    <location>
        <begin position="1098"/>
        <end position="1116"/>
    </location>
</feature>
<feature type="region of interest" description="Disordered" evidence="12">
    <location>
        <begin position="1064"/>
        <end position="1126"/>
    </location>
</feature>
<feature type="compositionally biased region" description="Polar residues" evidence="12">
    <location>
        <begin position="371"/>
        <end position="380"/>
    </location>
</feature>
<keyword evidence="5" id="KW-0813">Transport</keyword>
<feature type="region of interest" description="Disordered" evidence="12">
    <location>
        <begin position="469"/>
        <end position="768"/>
    </location>
</feature>
<sequence>MGSNSGQREQPQRNCSPHTDNYPCVNISTLLASKTGRFERVPAISTGLNGHTTNNSTISINKPPHHHVNKLNNCQKTQISSYTNYLVSIGLGSFISHGHPPPTMSDELEPCAPHQPRQPCLTIFCCPSPSTCFNSYIQGPETMFGQNRTSGFGSFGSNSSNQTGSGLFGGSGSSAFGQNSTNNASGGGLFGSNSTNTTGGGLFGQNNANNASSGGSGLFGSSTNQQSSGFGGFGSSSNTSNVFGSGSTNTNTGGGLFGSKPAGTTSGGGLFGSSTTGTTGSAFGSSSFGSGSTGAGAGGNQGTAIVPFSPFEEKDTTKASSQPNAMNSFQSICAMPQYQNFSPEELRWQDYQQNRRYGQGATGATSTTGSPFGQNTSSSPFGNTSGNTSGFGGFGSTGTTSNTTGGGLFGSQTQNQGTSGAFGSSSFGSNSNTQSGGGLFGKQPASSPFGSANTGGSAFGSANTTSGFGSGGFGQNSQQSTGTGFGFGQNNTSNTSGGGLFGQNNQQQNKPFGSTGGFGSNTTSSPFGGSNTNTGTSGFGGFGSSNTGTTGTGGGLFGSSTTNTSSPFGAGSGTSNTGTGTGSGFSFGSTANNQNQNQNKFGFGGGFGSSSTTNTGTTGGSGLFGQSNTGSTGFGQNKPGGLFGQNQTQQNTSGGLFGQNQNQQNTSGGLFGQNQNQQNTSGGLFGQNQNQQNTSGGGLFGSSNTTGTGFGATSNTNTSGGLFGSKPATTTGGGLFGQNNQNQAQGQQPSGGGLFGNTSGSTGGTSGFGFGSGGASTATGAGTTGGGLFGANNANKPATGGGLFGNTGTTNTGTTGGGLFGNTQQGQQGTGTGTLGTGTGTQGGLFGGLSNNLNKPATGGLSLGSGAGTGGGLFGSQQNAGAQNQGNQSLVASIDQNPYGSNPLFQPNASLNTSAGSGTGSPGPMATPLSGSAQKKNRSMVSAYKLAPKPLFVPRGGASGEGSTPQKPRTVSGASPGATAPRDEESVKSPRNNSVVVASPAAGSNASFMFSPRADDAILSSEAFSPRQSVRKLIISRRRGGLGSPQQLLENSDYVDGDSNLLLPTPSKEKSNIADGFPEIKKDAGTNGVDGSVKKSPEANNKTNNIANSIPDQSTEAPKAVEETRRDEDIVDENGYWISPSAEKLQHMSLKELEAVKNFKVGRKGMGHITFNQPVDLSGFSNVALQVPGRIVVVANKTCSIYPNEKDKPPAGKGLNVAATITIQGIWAHTKDTREPVRDPSHPLYNKHINRLKSIKYTEFVSWDRETGTWVFKIDPAKVV</sequence>
<organism evidence="14">
    <name type="scientific">Blastobotrys adeninivorans</name>
    <name type="common">Yeast</name>
    <name type="synonym">Arxula adeninivorans</name>
    <dbReference type="NCBI Taxonomy" id="409370"/>
    <lineage>
        <taxon>Eukaryota</taxon>
        <taxon>Fungi</taxon>
        <taxon>Dikarya</taxon>
        <taxon>Ascomycota</taxon>
        <taxon>Saccharomycotina</taxon>
        <taxon>Dipodascomycetes</taxon>
        <taxon>Dipodascales</taxon>
        <taxon>Trichomonascaceae</taxon>
        <taxon>Blastobotrys</taxon>
    </lineage>
</organism>
<dbReference type="GO" id="GO:0044614">
    <property type="term" value="C:nuclear pore cytoplasmic filaments"/>
    <property type="evidence" value="ECO:0007669"/>
    <property type="project" value="TreeGrafter"/>
</dbReference>
<evidence type="ECO:0000256" key="3">
    <source>
        <dbReference type="ARBA" id="ARBA00004620"/>
    </source>
</evidence>
<dbReference type="Gene3D" id="3.30.1610.10">
    <property type="entry name" value="Peptidase S59, nucleoporin"/>
    <property type="match status" value="1"/>
</dbReference>
<dbReference type="InterPro" id="IPR025574">
    <property type="entry name" value="Nucleoporin_FG_rpt"/>
</dbReference>
<reference evidence="14" key="1">
    <citation type="submission" date="2014-02" db="EMBL/GenBank/DDBJ databases">
        <authorList>
            <person name="Genoscope - CEA"/>
        </authorList>
    </citation>
    <scope>NUCLEOTIDE SEQUENCE</scope>
    <source>
        <strain evidence="14">LS3</strain>
    </source>
</reference>
<evidence type="ECO:0000256" key="9">
    <source>
        <dbReference type="ARBA" id="ARBA00023010"/>
    </source>
</evidence>
<gene>
    <name evidence="14" type="ORF">GNLVRS02_ARAD1A19580g</name>
</gene>
<dbReference type="FunFam" id="1.10.10.2360:FF:000001">
    <property type="entry name" value="Nuclear pore complex protein Nup98-Nup96"/>
    <property type="match status" value="1"/>
</dbReference>
<dbReference type="GO" id="GO:0003723">
    <property type="term" value="F:RNA binding"/>
    <property type="evidence" value="ECO:0007669"/>
    <property type="project" value="TreeGrafter"/>
</dbReference>
<proteinExistence type="inferred from homology"/>
<feature type="compositionally biased region" description="Gly residues" evidence="12">
    <location>
        <begin position="291"/>
        <end position="301"/>
    </location>
</feature>
<dbReference type="Gene3D" id="1.10.10.2360">
    <property type="match status" value="1"/>
</dbReference>
<reference evidence="14" key="2">
    <citation type="submission" date="2014-06" db="EMBL/GenBank/DDBJ databases">
        <title>The complete genome of Blastobotrys (Arxula) adeninivorans LS3 - a yeast of biotechnological interest.</title>
        <authorList>
            <person name="Kunze G."/>
            <person name="Gaillardin C."/>
            <person name="Czernicka M."/>
            <person name="Durrens P."/>
            <person name="Martin T."/>
            <person name="Boer E."/>
            <person name="Gabaldon T."/>
            <person name="Cruz J."/>
            <person name="Talla E."/>
            <person name="Marck C."/>
            <person name="Goffeau A."/>
            <person name="Barbe V."/>
            <person name="Baret P."/>
            <person name="Baronian K."/>
            <person name="Beier S."/>
            <person name="Bleykasten C."/>
            <person name="Bode R."/>
            <person name="Casaregola S."/>
            <person name="Despons L."/>
            <person name="Fairhead C."/>
            <person name="Giersberg M."/>
            <person name="Gierski P."/>
            <person name="Hahnel U."/>
            <person name="Hartmann A."/>
            <person name="Jankowska D."/>
            <person name="Jubin C."/>
            <person name="Jung P."/>
            <person name="Lafontaine I."/>
            <person name="Leh-Louis V."/>
            <person name="Lemaire M."/>
            <person name="Marcet-Houben M."/>
            <person name="Mascher M."/>
            <person name="Morel G."/>
            <person name="Richard G.-F."/>
            <person name="Riechen J."/>
            <person name="Sacerdot C."/>
            <person name="Sarkar A."/>
            <person name="Savel G."/>
            <person name="Schacherer J."/>
            <person name="Sherman D."/>
            <person name="Straub M.-L."/>
            <person name="Stein N."/>
            <person name="Thierry A."/>
            <person name="Trautwein-Schult A."/>
            <person name="Westhof E."/>
            <person name="Worch S."/>
            <person name="Dujon B."/>
            <person name="Souciet J.-L."/>
            <person name="Wincker P."/>
            <person name="Scholz U."/>
            <person name="Neuveglise N."/>
        </authorList>
    </citation>
    <scope>NUCLEOTIDE SEQUENCE</scope>
    <source>
        <strain evidence="14">LS3</strain>
    </source>
</reference>
<dbReference type="GO" id="GO:0006406">
    <property type="term" value="P:mRNA export from nucleus"/>
    <property type="evidence" value="ECO:0007669"/>
    <property type="project" value="UniProtKB-ARBA"/>
</dbReference>
<evidence type="ECO:0000256" key="2">
    <source>
        <dbReference type="ARBA" id="ARBA00004567"/>
    </source>
</evidence>
<protein>
    <submittedName>
        <fullName evidence="14">ARAD1A19580p</fullName>
    </submittedName>
</protein>
<keyword evidence="10" id="KW-0906">Nuclear pore complex</keyword>
<keyword evidence="11" id="KW-0539">Nucleus</keyword>
<evidence type="ECO:0000256" key="1">
    <source>
        <dbReference type="ARBA" id="ARBA00004335"/>
    </source>
</evidence>
<comment type="subcellular location">
    <subcellularLocation>
        <location evidence="1">Nucleus membrane</location>
        <topology evidence="1">Peripheral membrane protein</topology>
        <orientation evidence="1">Cytoplasmic side</orientation>
    </subcellularLocation>
    <subcellularLocation>
        <location evidence="3">Nucleus membrane</location>
        <topology evidence="3">Peripheral membrane protein</topology>
        <orientation evidence="3">Nucleoplasmic side</orientation>
    </subcellularLocation>
    <subcellularLocation>
        <location evidence="2">Nucleus</location>
        <location evidence="2">Nuclear pore complex</location>
    </subcellularLocation>
</comment>